<dbReference type="PIRSF" id="PIRSF019455">
    <property type="entry name" value="CopR_AtkY"/>
    <property type="match status" value="1"/>
</dbReference>
<protein>
    <submittedName>
        <fullName evidence="5">BlaI family transcriptional regulator</fullName>
    </submittedName>
</protein>
<dbReference type="Proteomes" id="UP000235916">
    <property type="component" value="Unassembled WGS sequence"/>
</dbReference>
<reference evidence="5 6" key="1">
    <citation type="submission" date="2018-01" db="EMBL/GenBank/DDBJ databases">
        <title>Draft genome sequence of Paucibacter aquatile CR182 isolated from freshwater of the Nakdong River.</title>
        <authorList>
            <person name="Choi A."/>
            <person name="Chung E.J."/>
        </authorList>
    </citation>
    <scope>NUCLEOTIDE SEQUENCE [LARGE SCALE GENOMIC DNA]</scope>
    <source>
        <strain evidence="5 6">CR182</strain>
    </source>
</reference>
<dbReference type="GO" id="GO:0003677">
    <property type="term" value="F:DNA binding"/>
    <property type="evidence" value="ECO:0007669"/>
    <property type="project" value="UniProtKB-KW"/>
</dbReference>
<dbReference type="InterPro" id="IPR005650">
    <property type="entry name" value="BlaI_family"/>
</dbReference>
<dbReference type="SUPFAM" id="SSF46785">
    <property type="entry name" value="Winged helix' DNA-binding domain"/>
    <property type="match status" value="1"/>
</dbReference>
<evidence type="ECO:0000313" key="5">
    <source>
        <dbReference type="EMBL" id="PND38430.1"/>
    </source>
</evidence>
<sequence length="138" mass="14956">MSEDKSELSLSELQLSLMRVLWQRGQASTAEVAEALRAEGRPLAHTTVATLLQRLEKRGLLACDREARALVYRPCVSEPEVQKSMVSGLLASLFAGKASALLSHLLKAGDIADEDMAQMRRLLAKGGTSKNPKDGSHD</sequence>
<dbReference type="Gene3D" id="1.10.4040.10">
    <property type="entry name" value="Penicillinase repressor domain"/>
    <property type="match status" value="1"/>
</dbReference>
<dbReference type="GO" id="GO:0045892">
    <property type="term" value="P:negative regulation of DNA-templated transcription"/>
    <property type="evidence" value="ECO:0007669"/>
    <property type="project" value="InterPro"/>
</dbReference>
<accession>A0A2N8KY96</accession>
<keyword evidence="3" id="KW-0238">DNA-binding</keyword>
<keyword evidence="6" id="KW-1185">Reference proteome</keyword>
<dbReference type="AlphaFoldDB" id="A0A2N8KY96"/>
<proteinExistence type="inferred from homology"/>
<keyword evidence="4" id="KW-0804">Transcription</keyword>
<dbReference type="RefSeq" id="WP_102768349.1">
    <property type="nucleotide sequence ID" value="NZ_POSP01000003.1"/>
</dbReference>
<dbReference type="OrthoDB" id="279010at2"/>
<keyword evidence="2" id="KW-0805">Transcription regulation</keyword>
<name>A0A2N8KY96_9BURK</name>
<dbReference type="EMBL" id="POSP01000003">
    <property type="protein sequence ID" value="PND38430.1"/>
    <property type="molecule type" value="Genomic_DNA"/>
</dbReference>
<evidence type="ECO:0000256" key="2">
    <source>
        <dbReference type="ARBA" id="ARBA00023015"/>
    </source>
</evidence>
<dbReference type="InterPro" id="IPR036390">
    <property type="entry name" value="WH_DNA-bd_sf"/>
</dbReference>
<organism evidence="5 6">
    <name type="scientific">Kinneretia aquatilis</name>
    <dbReference type="NCBI Taxonomy" id="2070761"/>
    <lineage>
        <taxon>Bacteria</taxon>
        <taxon>Pseudomonadati</taxon>
        <taxon>Pseudomonadota</taxon>
        <taxon>Betaproteobacteria</taxon>
        <taxon>Burkholderiales</taxon>
        <taxon>Sphaerotilaceae</taxon>
        <taxon>Roseateles</taxon>
    </lineage>
</organism>
<comment type="similarity">
    <text evidence="1">Belongs to the BlaI transcriptional regulatory family.</text>
</comment>
<dbReference type="Pfam" id="PF03965">
    <property type="entry name" value="Penicillinase_R"/>
    <property type="match status" value="1"/>
</dbReference>
<evidence type="ECO:0000256" key="3">
    <source>
        <dbReference type="ARBA" id="ARBA00023125"/>
    </source>
</evidence>
<dbReference type="InterPro" id="IPR036388">
    <property type="entry name" value="WH-like_DNA-bd_sf"/>
</dbReference>
<gene>
    <name evidence="5" type="ORF">C1O66_13460</name>
</gene>
<dbReference type="Gene3D" id="1.10.10.10">
    <property type="entry name" value="Winged helix-like DNA-binding domain superfamily/Winged helix DNA-binding domain"/>
    <property type="match status" value="1"/>
</dbReference>
<evidence type="ECO:0000256" key="4">
    <source>
        <dbReference type="ARBA" id="ARBA00023163"/>
    </source>
</evidence>
<evidence type="ECO:0000256" key="1">
    <source>
        <dbReference type="ARBA" id="ARBA00011046"/>
    </source>
</evidence>
<evidence type="ECO:0000313" key="6">
    <source>
        <dbReference type="Proteomes" id="UP000235916"/>
    </source>
</evidence>
<comment type="caution">
    <text evidence="5">The sequence shown here is derived from an EMBL/GenBank/DDBJ whole genome shotgun (WGS) entry which is preliminary data.</text>
</comment>